<organism evidence="10 11">
    <name type="scientific">Acanthaster planci</name>
    <name type="common">Crown-of-thorns starfish</name>
    <dbReference type="NCBI Taxonomy" id="133434"/>
    <lineage>
        <taxon>Eukaryota</taxon>
        <taxon>Metazoa</taxon>
        <taxon>Echinodermata</taxon>
        <taxon>Eleutherozoa</taxon>
        <taxon>Asterozoa</taxon>
        <taxon>Asteroidea</taxon>
        <taxon>Valvatacea</taxon>
        <taxon>Valvatida</taxon>
        <taxon>Acanthasteridae</taxon>
        <taxon>Acanthaster</taxon>
    </lineage>
</organism>
<dbReference type="CDD" id="cd06845">
    <property type="entry name" value="Bcl-2_like"/>
    <property type="match status" value="1"/>
</dbReference>
<dbReference type="GO" id="GO:0042981">
    <property type="term" value="P:regulation of apoptotic process"/>
    <property type="evidence" value="ECO:0007669"/>
    <property type="project" value="InterPro"/>
</dbReference>
<dbReference type="Proteomes" id="UP000694845">
    <property type="component" value="Unplaced"/>
</dbReference>
<dbReference type="PANTHER" id="PTHR11256:SF48">
    <property type="entry name" value="BCL-2-RELATED OVARIAN KILLER PROTEIN"/>
    <property type="match status" value="1"/>
</dbReference>
<dbReference type="InterPro" id="IPR026298">
    <property type="entry name" value="Bcl-2_fam"/>
</dbReference>
<evidence type="ECO:0000256" key="7">
    <source>
        <dbReference type="SAM" id="MobiDB-lite"/>
    </source>
</evidence>
<feature type="compositionally biased region" description="Polar residues" evidence="7">
    <location>
        <begin position="134"/>
        <end position="154"/>
    </location>
</feature>
<evidence type="ECO:0000256" key="2">
    <source>
        <dbReference type="ARBA" id="ARBA00009458"/>
    </source>
</evidence>
<dbReference type="PROSITE" id="PS50062">
    <property type="entry name" value="BCL2_FAMILY"/>
    <property type="match status" value="1"/>
</dbReference>
<dbReference type="PRINTS" id="PR01862">
    <property type="entry name" value="BCL2FAMILY"/>
</dbReference>
<dbReference type="GeneID" id="110980787"/>
<dbReference type="GO" id="GO:0008630">
    <property type="term" value="P:intrinsic apoptotic signaling pathway in response to DNA damage"/>
    <property type="evidence" value="ECO:0007669"/>
    <property type="project" value="TreeGrafter"/>
</dbReference>
<evidence type="ECO:0000313" key="10">
    <source>
        <dbReference type="Proteomes" id="UP000694845"/>
    </source>
</evidence>
<keyword evidence="3 8" id="KW-0812">Transmembrane</keyword>
<accession>A0A8B7YLW2</accession>
<dbReference type="InterPro" id="IPR002475">
    <property type="entry name" value="Bcl2-like"/>
</dbReference>
<comment type="similarity">
    <text evidence="2">Belongs to the Bcl-2 family.</text>
</comment>
<dbReference type="Pfam" id="PF00452">
    <property type="entry name" value="Bcl-2"/>
    <property type="match status" value="1"/>
</dbReference>
<gene>
    <name evidence="11" type="primary">LOC110980787</name>
</gene>
<dbReference type="RefSeq" id="XP_022093435.1">
    <property type="nucleotide sequence ID" value="XM_022237743.1"/>
</dbReference>
<evidence type="ECO:0000256" key="8">
    <source>
        <dbReference type="SAM" id="Phobius"/>
    </source>
</evidence>
<proteinExistence type="inferred from homology"/>
<dbReference type="Gene3D" id="1.10.437.10">
    <property type="entry name" value="Blc2-like"/>
    <property type="match status" value="1"/>
</dbReference>
<dbReference type="SUPFAM" id="SSF56854">
    <property type="entry name" value="Bcl-2 inhibitors of programmed cell death"/>
    <property type="match status" value="1"/>
</dbReference>
<evidence type="ECO:0000256" key="5">
    <source>
        <dbReference type="ARBA" id="ARBA00022989"/>
    </source>
</evidence>
<dbReference type="AlphaFoldDB" id="A0A8B7YLW2"/>
<evidence type="ECO:0000313" key="11">
    <source>
        <dbReference type="RefSeq" id="XP_022093435.1"/>
    </source>
</evidence>
<evidence type="ECO:0000256" key="4">
    <source>
        <dbReference type="ARBA" id="ARBA00022703"/>
    </source>
</evidence>
<evidence type="ECO:0000256" key="3">
    <source>
        <dbReference type="ARBA" id="ARBA00022692"/>
    </source>
</evidence>
<dbReference type="InterPro" id="IPR046371">
    <property type="entry name" value="Bcl-2_BH1-3"/>
</dbReference>
<dbReference type="KEGG" id="aplc:110980787"/>
<evidence type="ECO:0000259" key="9">
    <source>
        <dbReference type="SMART" id="SM00337"/>
    </source>
</evidence>
<keyword evidence="5 8" id="KW-1133">Transmembrane helix</keyword>
<reference evidence="11" key="1">
    <citation type="submission" date="2025-08" db="UniProtKB">
        <authorList>
            <consortium name="RefSeq"/>
        </authorList>
    </citation>
    <scope>IDENTIFICATION</scope>
</reference>
<dbReference type="GO" id="GO:0001836">
    <property type="term" value="P:release of cytochrome c from mitochondria"/>
    <property type="evidence" value="ECO:0007669"/>
    <property type="project" value="TreeGrafter"/>
</dbReference>
<sequence>MSVTCLNGCPLVCRIRISRTCALRAFFLDDETRRKAALRTCFEFNCHSKRTRYIICEYRSSLQRCPDYSYGRRPRCFRLDSDCIPSGVVAKVMPSMEDVVAQEAVILCNEFIHYKLQQLGLVRKGRTVLPGATAPNTKTYDSTAATNTTKSQSGPTLHETMLELQLVSAELEQLYPTLFHGVFGQLNITRVSSEEVAEEAFHSVADELFRAGITWARVVAMFAVAGALAVECVQQRSYDYTAFVDRLVASLTRFVRERLVSWIARQGGWSDMAKTFHGTKEDDSYVLMTIGVLGALCGLAGTIVATSKLQVSL</sequence>
<dbReference type="GO" id="GO:0097192">
    <property type="term" value="P:extrinsic apoptotic signaling pathway in absence of ligand"/>
    <property type="evidence" value="ECO:0007669"/>
    <property type="project" value="TreeGrafter"/>
</dbReference>
<dbReference type="SMART" id="SM00337">
    <property type="entry name" value="BCL"/>
    <property type="match status" value="1"/>
</dbReference>
<dbReference type="GO" id="GO:0051400">
    <property type="term" value="F:BH domain binding"/>
    <property type="evidence" value="ECO:0007669"/>
    <property type="project" value="TreeGrafter"/>
</dbReference>
<dbReference type="InterPro" id="IPR036834">
    <property type="entry name" value="Bcl-2-like_sf"/>
</dbReference>
<protein>
    <submittedName>
        <fullName evidence="11">Bcl-2-related ovarian killer protein homolog A-like isoform X1</fullName>
    </submittedName>
</protein>
<feature type="region of interest" description="Disordered" evidence="7">
    <location>
        <begin position="133"/>
        <end position="154"/>
    </location>
</feature>
<dbReference type="PANTHER" id="PTHR11256">
    <property type="entry name" value="BCL-2 RELATED"/>
    <property type="match status" value="1"/>
</dbReference>
<keyword evidence="6 8" id="KW-0472">Membrane</keyword>
<evidence type="ECO:0000256" key="1">
    <source>
        <dbReference type="ARBA" id="ARBA00004167"/>
    </source>
</evidence>
<evidence type="ECO:0000256" key="6">
    <source>
        <dbReference type="ARBA" id="ARBA00023136"/>
    </source>
</evidence>
<dbReference type="OrthoDB" id="5947850at2759"/>
<name>A0A8B7YLW2_ACAPL</name>
<keyword evidence="10" id="KW-1185">Reference proteome</keyword>
<feature type="transmembrane region" description="Helical" evidence="8">
    <location>
        <begin position="285"/>
        <end position="305"/>
    </location>
</feature>
<comment type="subcellular location">
    <subcellularLocation>
        <location evidence="1">Membrane</location>
        <topology evidence="1">Single-pass membrane protein</topology>
    </subcellularLocation>
</comment>
<keyword evidence="4" id="KW-0053">Apoptosis</keyword>
<feature type="domain" description="Bcl-2 Bcl-2 homology region 1-3" evidence="9">
    <location>
        <begin position="164"/>
        <end position="269"/>
    </location>
</feature>
<dbReference type="GO" id="GO:0005741">
    <property type="term" value="C:mitochondrial outer membrane"/>
    <property type="evidence" value="ECO:0007669"/>
    <property type="project" value="TreeGrafter"/>
</dbReference>